<evidence type="ECO:0000313" key="5">
    <source>
        <dbReference type="Proteomes" id="UP000094869"/>
    </source>
</evidence>
<accession>A0A1E3UME9</accession>
<feature type="region of interest" description="Disordered" evidence="1">
    <location>
        <begin position="163"/>
        <end position="185"/>
    </location>
</feature>
<proteinExistence type="predicted"/>
<dbReference type="InterPro" id="IPR046680">
    <property type="entry name" value="DUF6550"/>
</dbReference>
<dbReference type="Proteomes" id="UP000094869">
    <property type="component" value="Unassembled WGS sequence"/>
</dbReference>
<dbReference type="OrthoDB" id="2666372at2"/>
<feature type="compositionally biased region" description="Low complexity" evidence="1">
    <location>
        <begin position="57"/>
        <end position="70"/>
    </location>
</feature>
<dbReference type="Proteomes" id="UP000094271">
    <property type="component" value="Unassembled WGS sequence"/>
</dbReference>
<protein>
    <submittedName>
        <fullName evidence="2">Uncharacterized protein</fullName>
    </submittedName>
</protein>
<dbReference type="AlphaFoldDB" id="A0A1E3UME9"/>
<gene>
    <name evidence="2" type="ORF">BEI59_09830</name>
    <name evidence="3" type="ORF">BEI63_02120</name>
</gene>
<feature type="compositionally biased region" description="Basic and acidic residues" evidence="1">
    <location>
        <begin position="89"/>
        <end position="116"/>
    </location>
</feature>
<dbReference type="EMBL" id="MEHA01000005">
    <property type="protein sequence ID" value="ODR53142.1"/>
    <property type="molecule type" value="Genomic_DNA"/>
</dbReference>
<evidence type="ECO:0000313" key="3">
    <source>
        <dbReference type="EMBL" id="ODR61238.1"/>
    </source>
</evidence>
<organism evidence="2 4">
    <name type="scientific">Eisenbergiella tayi</name>
    <dbReference type="NCBI Taxonomy" id="1432052"/>
    <lineage>
        <taxon>Bacteria</taxon>
        <taxon>Bacillati</taxon>
        <taxon>Bacillota</taxon>
        <taxon>Clostridia</taxon>
        <taxon>Lachnospirales</taxon>
        <taxon>Lachnospiraceae</taxon>
        <taxon>Eisenbergiella</taxon>
    </lineage>
</organism>
<dbReference type="EMBL" id="MEHD01000007">
    <property type="protein sequence ID" value="ODR61238.1"/>
    <property type="molecule type" value="Genomic_DNA"/>
</dbReference>
<feature type="region of interest" description="Disordered" evidence="1">
    <location>
        <begin position="37"/>
        <end position="148"/>
    </location>
</feature>
<reference evidence="2 4" key="2">
    <citation type="submission" date="2016-08" db="EMBL/GenBank/DDBJ databases">
        <authorList>
            <person name="Seilhamer J.J."/>
        </authorList>
    </citation>
    <scope>NUCLEOTIDE SEQUENCE [LARGE SCALE GENOMIC DNA]</scope>
    <source>
        <strain evidence="2 4">NML150140-1</strain>
    </source>
</reference>
<dbReference type="RefSeq" id="WP_069410428.1">
    <property type="nucleotide sequence ID" value="NZ_JAQCZP010000005.1"/>
</dbReference>
<sequence>MANFTGKQKKLLAAGSAAAVLVLVLGIAVFTLGGGNAETPPAAPQGSQPDVAVSGIPQPEVTPPEVSVPTADNPGEETQSPDPVLNVEEENHVEVNLSEFEKPEAPPEPPKVKDEGALTNPDQPPVYEDEQKVVEPSSAAPQNGQKQDGAIYIEGFGWIKDEGGGTIQQEIDSDGDINKQVGNMG</sequence>
<evidence type="ECO:0000256" key="1">
    <source>
        <dbReference type="SAM" id="MobiDB-lite"/>
    </source>
</evidence>
<reference evidence="3 5" key="1">
    <citation type="submission" date="2016-08" db="EMBL/GenBank/DDBJ databases">
        <title>Characterization of Isolates of Eisenbergiella tayi Derived from Blood Cultures, Using Whole Genome Sequencing.</title>
        <authorList>
            <person name="Bernier A.-M."/>
            <person name="Burdz T."/>
            <person name="Wiebe D."/>
            <person name="Bernard K."/>
        </authorList>
    </citation>
    <scope>NUCLEOTIDE SEQUENCE [LARGE SCALE GENOMIC DNA]</scope>
    <source>
        <strain evidence="3 5">NML120146</strain>
    </source>
</reference>
<comment type="caution">
    <text evidence="2">The sequence shown here is derived from an EMBL/GenBank/DDBJ whole genome shotgun (WGS) entry which is preliminary data.</text>
</comment>
<evidence type="ECO:0000313" key="2">
    <source>
        <dbReference type="EMBL" id="ODR53142.1"/>
    </source>
</evidence>
<dbReference type="Pfam" id="PF20187">
    <property type="entry name" value="DUF6550"/>
    <property type="match status" value="1"/>
</dbReference>
<evidence type="ECO:0000313" key="4">
    <source>
        <dbReference type="Proteomes" id="UP000094271"/>
    </source>
</evidence>
<name>A0A1E3UME9_9FIRM</name>
<keyword evidence="5" id="KW-1185">Reference proteome</keyword>